<evidence type="ECO:0000259" key="11">
    <source>
        <dbReference type="PROSITE" id="PS50893"/>
    </source>
</evidence>
<evidence type="ECO:0000256" key="8">
    <source>
        <dbReference type="ARBA" id="ARBA00023136"/>
    </source>
</evidence>
<feature type="domain" description="ABC transporter" evidence="11">
    <location>
        <begin position="629"/>
        <end position="856"/>
    </location>
</feature>
<dbReference type="Pfam" id="PF00005">
    <property type="entry name" value="ABC_tran"/>
    <property type="match status" value="2"/>
</dbReference>
<dbReference type="FunFam" id="1.20.1560.10:FF:000066">
    <property type="entry name" value="ABC multidrug transporter (Eurofung)"/>
    <property type="match status" value="1"/>
</dbReference>
<gene>
    <name evidence="13" type="ORF">AKAW2_30763A</name>
</gene>
<dbReference type="Gene3D" id="3.40.50.300">
    <property type="entry name" value="P-loop containing nucleotide triphosphate hydrolases"/>
    <property type="match status" value="2"/>
</dbReference>
<name>A0A7R7ZY49_ASPKA</name>
<dbReference type="PROSITE" id="PS50929">
    <property type="entry name" value="ABC_TM1F"/>
    <property type="match status" value="2"/>
</dbReference>
<dbReference type="CDD" id="cd18580">
    <property type="entry name" value="ABC_6TM_ABCC_D2"/>
    <property type="match status" value="1"/>
</dbReference>
<feature type="transmembrane region" description="Helical" evidence="10">
    <location>
        <begin position="1030"/>
        <end position="1051"/>
    </location>
</feature>
<dbReference type="SUPFAM" id="SSF90123">
    <property type="entry name" value="ABC transporter transmembrane region"/>
    <property type="match status" value="2"/>
</dbReference>
<accession>A0A7R7ZY49</accession>
<dbReference type="CDD" id="cd03250">
    <property type="entry name" value="ABCC_MRP_domain1"/>
    <property type="match status" value="1"/>
</dbReference>
<dbReference type="InterPro" id="IPR027417">
    <property type="entry name" value="P-loop_NTPase"/>
</dbReference>
<dbReference type="PROSITE" id="PS00211">
    <property type="entry name" value="ABC_TRANSPORTER_1"/>
    <property type="match status" value="2"/>
</dbReference>
<evidence type="ECO:0000256" key="5">
    <source>
        <dbReference type="ARBA" id="ARBA00022741"/>
    </source>
</evidence>
<evidence type="ECO:0000259" key="12">
    <source>
        <dbReference type="PROSITE" id="PS50929"/>
    </source>
</evidence>
<keyword evidence="4 10" id="KW-0812">Transmembrane</keyword>
<sequence>MAALLSCQQVDNTLHIPPSYCRSGFDFSLLFEELILGVLPLGVVLLLIPFQVGHLLGRPRKVVASWLAWAKTVSWLALSVINLALTVLWALPSARRTDASVAANAVLTVGILLLCLFSYAEHNLSVRPSFLLNVYLGATLLFDIAKTRTLWLRHPEGINQVIAIITSVGAGLKVLLLILEATEKRYILRHPYQNYPPEALAGIYNRSFFWWLNSLFRRGFSKVLGVDDLFALDKQLESKRLHRILKGVVAKDKENGGSSLLSACLKAFKWPILAVIPPRIMLAALNICQPLLLERSLSFSEQPKSTSTDNIGYGLIGAYILVYVGLGVTMGQYQHLTYRSITMVRGGVVSMIYEKACTLSTKDADPASSVTLMSADIERIVQGWQTMHDIWGNALEIGLAIYLLERQLGLSCVVPVGVAIVALVGSLIAMSFVMSRQARWLEAIERRISSTSSMLGSMKGIKMLGLQSALLKSVHGLRLDELSISRKFRKLLVWNMALAWLTRIFAPIFAFGAFVGISHDRGNDAALTTSVVYTSLSLFSLLSDPLLSLVMALMNFAGSVGSFKRLEEFLEQKEHIDPRNKSTGLPSYALDDKSHLALIKDTEVSTTESRSTSFPSSKESLPSSVRDVVTIQNGAFGWDTTKEPLLKNLTISIPQGGLTLLIGPSGCGKSTLLKAFLGEVPCLQGNIQLSLDSLSFCEQTPWHMNGTIRDCIVAMSAFDSQWYKSVIYACALAEDFEQLPRGDQTVIGSKGVALSGGQSQRIALARAVYSRKSVIILDDVFSSLDATTEDHIFHHLIGNHGLLRSIDSTIIFASSSVKRAPYADHIVVLDKNGHVVEQGSFKALDATGGYVSSFALGLPDWGYKADSFPASGVQVETIEKPKIASTETEPGAETETQGKGGDLSIYLYYVKAIGWIPTIVFIVAIASFVFCISFPSIWVNWWASSNEAEPGKHTGYYLGIYAMLGVIGMLCLMVGCWQMVITMVPRSGEVFHRKLLTTVLSAPMLFFSKTDSGAILNRFSQDLQLIDMELPIAAINTFATLALCIAQMILIAVASKYAAISFPLVILIVYLIQKMYLRTSRQLRLLDLEEKAPLFSHFTDCLSGLVTLRAFGWQQALQEKNDMLLDRSQRPFYLLYAIQRWLTLSLDMVVAGIAVLLIVLVVVLRGSISAGYVGVALLNVIQFSQSIKLLITFWTNLETHIGSIHRVRTFTEDVPSEDLPTENREIPPEWPSNGEIEFKSVSAEYRASEPVLQEVSLTIHGGEKVGICGRTGSGKTSLIMSMFRMVDITTGHILIDGLDISQLPRQGIRSRINGVSQSPLLMKGSVRANADPTGCFSDEAITHALKSVGLYSKVQEKGGLDVDIDDLFLSHGQQQLFCLARAILRPGNILVLDEATSRYARSLPTQDHGHSTDQDLMHSVDTKTDEIMQRIIREKFSSHTILTVAHKLDTILDYDKVVVLDAGRIVECGNPHTLLCSDKSHFSRLYASLAMDEQEESPQA</sequence>
<feature type="transmembrane region" description="Helical" evidence="10">
    <location>
        <begin position="312"/>
        <end position="333"/>
    </location>
</feature>
<dbReference type="InterPro" id="IPR003439">
    <property type="entry name" value="ABC_transporter-like_ATP-bd"/>
</dbReference>
<dbReference type="Proteomes" id="UP000661280">
    <property type="component" value="Chromosome 3"/>
</dbReference>
<reference evidence="13" key="2">
    <citation type="submission" date="2021-02" db="EMBL/GenBank/DDBJ databases">
        <title>Aspergillus luchuensis mut. kawachii IFO 4304 genome sequence.</title>
        <authorList>
            <person name="Mori K."/>
            <person name="Kadooka C."/>
            <person name="Goto M."/>
            <person name="Futagami T."/>
        </authorList>
    </citation>
    <scope>NUCLEOTIDE SEQUENCE</scope>
    <source>
        <strain evidence="13">IFO 4308</strain>
    </source>
</reference>
<feature type="transmembrane region" description="Helical" evidence="10">
    <location>
        <begin position="408"/>
        <end position="434"/>
    </location>
</feature>
<feature type="transmembrane region" description="Helical" evidence="10">
    <location>
        <begin position="157"/>
        <end position="179"/>
    </location>
</feature>
<feature type="transmembrane region" description="Helical" evidence="10">
    <location>
        <begin position="101"/>
        <end position="120"/>
    </location>
</feature>
<keyword evidence="6" id="KW-0067">ATP-binding</keyword>
<feature type="transmembrane region" description="Helical" evidence="10">
    <location>
        <begin position="492"/>
        <end position="517"/>
    </location>
</feature>
<dbReference type="GO" id="GO:0005524">
    <property type="term" value="F:ATP binding"/>
    <property type="evidence" value="ECO:0007669"/>
    <property type="project" value="UniProtKB-KW"/>
</dbReference>
<feature type="transmembrane region" description="Helical" evidence="10">
    <location>
        <begin position="1141"/>
        <end position="1164"/>
    </location>
</feature>
<dbReference type="GO" id="GO:0016887">
    <property type="term" value="F:ATP hydrolysis activity"/>
    <property type="evidence" value="ECO:0007669"/>
    <property type="project" value="InterPro"/>
</dbReference>
<keyword evidence="9" id="KW-0325">Glycoprotein</keyword>
<dbReference type="RefSeq" id="XP_041541210.1">
    <property type="nucleotide sequence ID" value="XM_041687313.1"/>
</dbReference>
<keyword evidence="14" id="KW-1185">Reference proteome</keyword>
<dbReference type="InterPro" id="IPR044746">
    <property type="entry name" value="ABCC_6TM_D1"/>
</dbReference>
<dbReference type="InterPro" id="IPR011527">
    <property type="entry name" value="ABC1_TM_dom"/>
</dbReference>
<dbReference type="InterPro" id="IPR036640">
    <property type="entry name" value="ABC1_TM_sf"/>
</dbReference>
<dbReference type="PANTHER" id="PTHR24223:SF269">
    <property type="entry name" value="ABC MULTIDRUG TRANSPORTER (EUROFUNG)-RELATED"/>
    <property type="match status" value="1"/>
</dbReference>
<dbReference type="EMBL" id="AP024427">
    <property type="protein sequence ID" value="BCR97444.1"/>
    <property type="molecule type" value="Genomic_DNA"/>
</dbReference>
<evidence type="ECO:0000256" key="10">
    <source>
        <dbReference type="SAM" id="Phobius"/>
    </source>
</evidence>
<evidence type="ECO:0000256" key="2">
    <source>
        <dbReference type="ARBA" id="ARBA00009726"/>
    </source>
</evidence>
<feature type="transmembrane region" description="Helical" evidence="10">
    <location>
        <begin position="68"/>
        <end position="89"/>
    </location>
</feature>
<feature type="domain" description="ABC transmembrane type-1" evidence="12">
    <location>
        <begin position="919"/>
        <end position="1199"/>
    </location>
</feature>
<feature type="transmembrane region" description="Helical" evidence="10">
    <location>
        <begin position="34"/>
        <end position="56"/>
    </location>
</feature>
<dbReference type="GO" id="GO:0140359">
    <property type="term" value="F:ABC-type transporter activity"/>
    <property type="evidence" value="ECO:0007669"/>
    <property type="project" value="InterPro"/>
</dbReference>
<dbReference type="PROSITE" id="PS50893">
    <property type="entry name" value="ABC_TRANSPORTER_2"/>
    <property type="match status" value="2"/>
</dbReference>
<evidence type="ECO:0000256" key="9">
    <source>
        <dbReference type="ARBA" id="ARBA00023180"/>
    </source>
</evidence>
<dbReference type="OrthoDB" id="6500128at2759"/>
<feature type="transmembrane region" description="Helical" evidence="10">
    <location>
        <begin position="537"/>
        <end position="557"/>
    </location>
</feature>
<feature type="transmembrane region" description="Helical" evidence="10">
    <location>
        <begin position="958"/>
        <end position="984"/>
    </location>
</feature>
<keyword evidence="5" id="KW-0547">Nucleotide-binding</keyword>
<comment type="subcellular location">
    <subcellularLocation>
        <location evidence="1">Membrane</location>
        <topology evidence="1">Multi-pass membrane protein</topology>
    </subcellularLocation>
</comment>
<dbReference type="Gene3D" id="1.20.1560.10">
    <property type="entry name" value="ABC transporter type 1, transmembrane domain"/>
    <property type="match status" value="2"/>
</dbReference>
<dbReference type="CDD" id="cd03244">
    <property type="entry name" value="ABCC_MRP_domain2"/>
    <property type="match status" value="1"/>
</dbReference>
<dbReference type="InterPro" id="IPR003593">
    <property type="entry name" value="AAA+_ATPase"/>
</dbReference>
<evidence type="ECO:0000256" key="3">
    <source>
        <dbReference type="ARBA" id="ARBA00022448"/>
    </source>
</evidence>
<evidence type="ECO:0000313" key="14">
    <source>
        <dbReference type="Proteomes" id="UP000661280"/>
    </source>
</evidence>
<reference evidence="13" key="1">
    <citation type="submission" date="2021-01" db="EMBL/GenBank/DDBJ databases">
        <authorList>
            <consortium name="Aspergillus luchuensis mut. kawachii IFO 4304 genome sequencing consortium"/>
            <person name="Kazuki M."/>
            <person name="Futagami T."/>
        </authorList>
    </citation>
    <scope>NUCLEOTIDE SEQUENCE</scope>
    <source>
        <strain evidence="13">IFO 4308</strain>
    </source>
</reference>
<dbReference type="GO" id="GO:0016020">
    <property type="term" value="C:membrane"/>
    <property type="evidence" value="ECO:0007669"/>
    <property type="project" value="UniProtKB-SubCell"/>
</dbReference>
<dbReference type="CDD" id="cd18579">
    <property type="entry name" value="ABC_6TM_ABCC_D1"/>
    <property type="match status" value="1"/>
</dbReference>
<comment type="similarity">
    <text evidence="2">Belongs to the ABC transporter superfamily. ABCC family. Conjugate transporter (TC 3.A.1.208) subfamily.</text>
</comment>
<feature type="domain" description="ABC transmembrane type-1" evidence="12">
    <location>
        <begin position="280"/>
        <end position="558"/>
    </location>
</feature>
<evidence type="ECO:0000256" key="1">
    <source>
        <dbReference type="ARBA" id="ARBA00004141"/>
    </source>
</evidence>
<keyword evidence="7 10" id="KW-1133">Transmembrane helix</keyword>
<dbReference type="GeneID" id="64958769"/>
<evidence type="ECO:0000256" key="6">
    <source>
        <dbReference type="ARBA" id="ARBA00022840"/>
    </source>
</evidence>
<feature type="transmembrane region" description="Helical" evidence="10">
    <location>
        <begin position="912"/>
        <end position="938"/>
    </location>
</feature>
<evidence type="ECO:0000256" key="7">
    <source>
        <dbReference type="ARBA" id="ARBA00022989"/>
    </source>
</evidence>
<evidence type="ECO:0000256" key="4">
    <source>
        <dbReference type="ARBA" id="ARBA00022692"/>
    </source>
</evidence>
<feature type="domain" description="ABC transporter" evidence="11">
    <location>
        <begin position="1236"/>
        <end position="1487"/>
    </location>
</feature>
<dbReference type="PANTHER" id="PTHR24223">
    <property type="entry name" value="ATP-BINDING CASSETTE SUB-FAMILY C"/>
    <property type="match status" value="1"/>
</dbReference>
<dbReference type="FunFam" id="1.20.1560.10:FF:000055">
    <property type="entry name" value="ABC multidrug transporter (Eurofung)"/>
    <property type="match status" value="1"/>
</dbReference>
<dbReference type="Pfam" id="PF00664">
    <property type="entry name" value="ABC_membrane"/>
    <property type="match status" value="2"/>
</dbReference>
<dbReference type="InterPro" id="IPR017871">
    <property type="entry name" value="ABC_transporter-like_CS"/>
</dbReference>
<dbReference type="InterPro" id="IPR044726">
    <property type="entry name" value="ABCC_6TM_D2"/>
</dbReference>
<proteinExistence type="inferred from homology"/>
<organism evidence="13 14">
    <name type="scientific">Aspergillus kawachii</name>
    <name type="common">White koji mold</name>
    <name type="synonym">Aspergillus awamori var. kawachi</name>
    <dbReference type="NCBI Taxonomy" id="1069201"/>
    <lineage>
        <taxon>Eukaryota</taxon>
        <taxon>Fungi</taxon>
        <taxon>Dikarya</taxon>
        <taxon>Ascomycota</taxon>
        <taxon>Pezizomycotina</taxon>
        <taxon>Eurotiomycetes</taxon>
        <taxon>Eurotiomycetidae</taxon>
        <taxon>Eurotiales</taxon>
        <taxon>Aspergillaceae</taxon>
        <taxon>Aspergillus</taxon>
        <taxon>Aspergillus subgen. Circumdati</taxon>
    </lineage>
</organism>
<keyword evidence="3" id="KW-0813">Transport</keyword>
<dbReference type="FunFam" id="3.40.50.300:FF:001854">
    <property type="entry name" value="ABC multidrug transporter (Eurofung)"/>
    <property type="match status" value="1"/>
</dbReference>
<keyword evidence="8 10" id="KW-0472">Membrane</keyword>
<evidence type="ECO:0000313" key="13">
    <source>
        <dbReference type="EMBL" id="BCR97444.1"/>
    </source>
</evidence>
<evidence type="ECO:0008006" key="15">
    <source>
        <dbReference type="Google" id="ProtNLM"/>
    </source>
</evidence>
<dbReference type="InterPro" id="IPR050173">
    <property type="entry name" value="ABC_transporter_C-like"/>
</dbReference>
<protein>
    <recommendedName>
        <fullName evidence="15">ABC multidrug transporter</fullName>
    </recommendedName>
</protein>
<dbReference type="SUPFAM" id="SSF52540">
    <property type="entry name" value="P-loop containing nucleoside triphosphate hydrolases"/>
    <property type="match status" value="2"/>
</dbReference>
<feature type="transmembrane region" description="Helical" evidence="10">
    <location>
        <begin position="1057"/>
        <end position="1077"/>
    </location>
</feature>
<feature type="transmembrane region" description="Helical" evidence="10">
    <location>
        <begin position="132"/>
        <end position="151"/>
    </location>
</feature>
<dbReference type="KEGG" id="aluc:AKAW2_30763A"/>
<dbReference type="SMART" id="SM00382">
    <property type="entry name" value="AAA"/>
    <property type="match status" value="2"/>
</dbReference>